<keyword evidence="5" id="KW-1185">Reference proteome</keyword>
<sequence>MAMRYLCFLRGVSATLFTLLLFAAPARSTTIDYSQIFIFGDSLSDSGNVSNLTGGSFPPAPAYYNGRFSNGPNWVDRFSASLGLNPVLSTELGPLPPLGPVPPLPTDGINFALGGATSGSTTVAHLATGVPELSTLPGLSQQISTFQALYSGPFAPDPDALFVLWVGGNDYLFNVNDPATVLSNIGTALTTLSGLGAENFLIANLPDLGETPFAEINGGQPVEDALNLVTQAHNTGLEALLASLDIDYSLLDINALFKEALADPAALGFLDPDSPFLLDCIEAMNCPPGVTPDDYVYWDEIHPTSAAHAVIAATALNLIDVPEPSTLFLMSVGLLGLGFAARRRKHTTTVCG</sequence>
<dbReference type="OrthoDB" id="5292073at2"/>
<dbReference type="EMBL" id="VHSH01000005">
    <property type="protein sequence ID" value="TQV79084.1"/>
    <property type="molecule type" value="Genomic_DNA"/>
</dbReference>
<dbReference type="AlphaFoldDB" id="A0A545TPE2"/>
<dbReference type="Pfam" id="PF00657">
    <property type="entry name" value="Lipase_GDSL"/>
    <property type="match status" value="1"/>
</dbReference>
<dbReference type="InterPro" id="IPR001087">
    <property type="entry name" value="GDSL"/>
</dbReference>
<evidence type="ECO:0000313" key="5">
    <source>
        <dbReference type="Proteomes" id="UP000315252"/>
    </source>
</evidence>
<dbReference type="PANTHER" id="PTHR45648:SF22">
    <property type="entry name" value="GDSL LIPASE_ACYLHYDROLASE FAMILY PROTEIN (AFU_ORTHOLOGUE AFUA_4G14700)"/>
    <property type="match status" value="1"/>
</dbReference>
<gene>
    <name evidence="4" type="ORF">FKG95_15530</name>
</gene>
<evidence type="ECO:0000256" key="2">
    <source>
        <dbReference type="SAM" id="SignalP"/>
    </source>
</evidence>
<name>A0A545TPE2_9PROT</name>
<evidence type="ECO:0000256" key="1">
    <source>
        <dbReference type="ARBA" id="ARBA00022801"/>
    </source>
</evidence>
<feature type="chain" id="PRO_5022186526" evidence="2">
    <location>
        <begin position="24"/>
        <end position="352"/>
    </location>
</feature>
<comment type="caution">
    <text evidence="4">The sequence shown here is derived from an EMBL/GenBank/DDBJ whole genome shotgun (WGS) entry which is preliminary data.</text>
</comment>
<dbReference type="NCBIfam" id="TIGR02595">
    <property type="entry name" value="PEP_CTERM"/>
    <property type="match status" value="1"/>
</dbReference>
<dbReference type="InterPro" id="IPR051058">
    <property type="entry name" value="GDSL_Est/Lipase"/>
</dbReference>
<evidence type="ECO:0000313" key="4">
    <source>
        <dbReference type="EMBL" id="TQV79084.1"/>
    </source>
</evidence>
<organism evidence="4 5">
    <name type="scientific">Denitrobaculum tricleocarpae</name>
    <dbReference type="NCBI Taxonomy" id="2591009"/>
    <lineage>
        <taxon>Bacteria</taxon>
        <taxon>Pseudomonadati</taxon>
        <taxon>Pseudomonadota</taxon>
        <taxon>Alphaproteobacteria</taxon>
        <taxon>Rhodospirillales</taxon>
        <taxon>Rhodospirillaceae</taxon>
        <taxon>Denitrobaculum</taxon>
    </lineage>
</organism>
<dbReference type="Pfam" id="PF07589">
    <property type="entry name" value="PEP-CTERM"/>
    <property type="match status" value="1"/>
</dbReference>
<dbReference type="CDD" id="cd01846">
    <property type="entry name" value="fatty_acyltransferase_like"/>
    <property type="match status" value="1"/>
</dbReference>
<dbReference type="InterPro" id="IPR036514">
    <property type="entry name" value="SGNH_hydro_sf"/>
</dbReference>
<proteinExistence type="predicted"/>
<dbReference type="InterPro" id="IPR013424">
    <property type="entry name" value="Ice-binding_C"/>
</dbReference>
<dbReference type="Proteomes" id="UP000315252">
    <property type="component" value="Unassembled WGS sequence"/>
</dbReference>
<dbReference type="Gene3D" id="3.40.50.1110">
    <property type="entry name" value="SGNH hydrolase"/>
    <property type="match status" value="1"/>
</dbReference>
<protein>
    <submittedName>
        <fullName evidence="4">PEP-CTERM sorting domain-containing protein</fullName>
    </submittedName>
</protein>
<keyword evidence="2" id="KW-0732">Signal</keyword>
<accession>A0A545TPE2</accession>
<feature type="signal peptide" evidence="2">
    <location>
        <begin position="1"/>
        <end position="23"/>
    </location>
</feature>
<feature type="domain" description="Ice-binding protein C-terminal" evidence="3">
    <location>
        <begin position="320"/>
        <end position="344"/>
    </location>
</feature>
<evidence type="ECO:0000259" key="3">
    <source>
        <dbReference type="Pfam" id="PF07589"/>
    </source>
</evidence>
<keyword evidence="1" id="KW-0378">Hydrolase</keyword>
<dbReference type="SUPFAM" id="SSF52266">
    <property type="entry name" value="SGNH hydrolase"/>
    <property type="match status" value="1"/>
</dbReference>
<dbReference type="GO" id="GO:0016788">
    <property type="term" value="F:hydrolase activity, acting on ester bonds"/>
    <property type="evidence" value="ECO:0007669"/>
    <property type="project" value="InterPro"/>
</dbReference>
<dbReference type="PANTHER" id="PTHR45648">
    <property type="entry name" value="GDSL LIPASE/ACYLHYDROLASE FAMILY PROTEIN (AFU_ORTHOLOGUE AFUA_4G14700)"/>
    <property type="match status" value="1"/>
</dbReference>
<reference evidence="4 5" key="1">
    <citation type="submission" date="2019-06" db="EMBL/GenBank/DDBJ databases">
        <title>Whole genome sequence for Rhodospirillaceae sp. R148.</title>
        <authorList>
            <person name="Wang G."/>
        </authorList>
    </citation>
    <scope>NUCLEOTIDE SEQUENCE [LARGE SCALE GENOMIC DNA]</scope>
    <source>
        <strain evidence="4 5">R148</strain>
    </source>
</reference>